<dbReference type="GO" id="GO:0016791">
    <property type="term" value="F:phosphatase activity"/>
    <property type="evidence" value="ECO:0007669"/>
    <property type="project" value="TreeGrafter"/>
</dbReference>
<dbReference type="PANTHER" id="PTHR19288:SF90">
    <property type="entry name" value="OS08G0542600 PROTEIN"/>
    <property type="match status" value="1"/>
</dbReference>
<protein>
    <submittedName>
        <fullName evidence="1">TIGR01459 family HAD-type hydrolase</fullName>
    </submittedName>
</protein>
<dbReference type="Gene3D" id="3.40.50.1000">
    <property type="entry name" value="HAD superfamily/HAD-like"/>
    <property type="match status" value="2"/>
</dbReference>
<dbReference type="InterPro" id="IPR036412">
    <property type="entry name" value="HAD-like_sf"/>
</dbReference>
<dbReference type="GO" id="GO:0005737">
    <property type="term" value="C:cytoplasm"/>
    <property type="evidence" value="ECO:0007669"/>
    <property type="project" value="TreeGrafter"/>
</dbReference>
<gene>
    <name evidence="1" type="ORF">C4617_04290</name>
</gene>
<keyword evidence="1" id="KW-0378">Hydrolase</keyword>
<dbReference type="NCBIfam" id="TIGR01459">
    <property type="entry name" value="HAD-SF-IIA-hyp4"/>
    <property type="match status" value="1"/>
</dbReference>
<dbReference type="InterPro" id="IPR023214">
    <property type="entry name" value="HAD_sf"/>
</dbReference>
<dbReference type="Pfam" id="PF13242">
    <property type="entry name" value="Hydrolase_like"/>
    <property type="match status" value="1"/>
</dbReference>
<dbReference type="InterPro" id="IPR006357">
    <property type="entry name" value="HAD-SF_hydro_IIA"/>
</dbReference>
<dbReference type="NCBIfam" id="TIGR01460">
    <property type="entry name" value="HAD-SF-IIA"/>
    <property type="match status" value="1"/>
</dbReference>
<dbReference type="SUPFAM" id="SSF56784">
    <property type="entry name" value="HAD-like"/>
    <property type="match status" value="1"/>
</dbReference>
<dbReference type="PANTHER" id="PTHR19288">
    <property type="entry name" value="4-NITROPHENYLPHOSPHATASE-RELATED"/>
    <property type="match status" value="1"/>
</dbReference>
<dbReference type="EMBL" id="PSQJ01000004">
    <property type="protein sequence ID" value="PTL86423.1"/>
    <property type="molecule type" value="Genomic_DNA"/>
</dbReference>
<name>A0A2T4VXB4_9HYPH</name>
<dbReference type="InterPro" id="IPR006356">
    <property type="entry name" value="HAD-SF_hydro_IIA_hyp3"/>
</dbReference>
<evidence type="ECO:0000313" key="2">
    <source>
        <dbReference type="Proteomes" id="UP000240811"/>
    </source>
</evidence>
<accession>A0A2T4VXB4</accession>
<evidence type="ECO:0000313" key="1">
    <source>
        <dbReference type="EMBL" id="PTL86423.1"/>
    </source>
</evidence>
<dbReference type="AlphaFoldDB" id="A0A2T4VXB4"/>
<proteinExistence type="predicted"/>
<comment type="caution">
    <text evidence="1">The sequence shown here is derived from an EMBL/GenBank/DDBJ whole genome shotgun (WGS) entry which is preliminary data.</text>
</comment>
<dbReference type="Proteomes" id="UP000240811">
    <property type="component" value="Unassembled WGS sequence"/>
</dbReference>
<dbReference type="Pfam" id="PF13344">
    <property type="entry name" value="Hydrolase_6"/>
    <property type="match status" value="1"/>
</dbReference>
<organism evidence="1 2">
    <name type="scientific">Candidatus Liberibacter europaeus</name>
    <dbReference type="NCBI Taxonomy" id="744859"/>
    <lineage>
        <taxon>Bacteria</taxon>
        <taxon>Pseudomonadati</taxon>
        <taxon>Pseudomonadota</taxon>
        <taxon>Alphaproteobacteria</taxon>
        <taxon>Hyphomicrobiales</taxon>
        <taxon>Rhizobiaceae</taxon>
        <taxon>Liberibacter</taxon>
    </lineage>
</organism>
<sequence>MSIEINSLCQILKYYDVIICDIWGVIHNGQKLFHRSIDALKTASNNGIKIILLTNSPRTSPSVIAHMRSLGLCNNFWDEIITSGDLNCHLIKEAPQNIFFIGNEIDRVLFERINIKIVEEQDAEAILCSGLYNANKEKPEDYISLLKRFAQRRIPFICANPDILANSGNKIIPCAGALALIYQNMDGIVKMVGKPHYPIYDMAFKKISYLCDSLDKKRILVIGDGINTDIKGALQCGLDALYVGEGIHIHEYLENNAINPQMVQNFFIKKKLHPRWWIKQLI</sequence>
<dbReference type="CDD" id="cd07525">
    <property type="entry name" value="HAD_like"/>
    <property type="match status" value="1"/>
</dbReference>
<reference evidence="2" key="1">
    <citation type="submission" date="2018-02" db="EMBL/GenBank/DDBJ databases">
        <title>Genome sequence of Candidatus Liberibacter europaeus.</title>
        <authorList>
            <person name="Frampton R.A."/>
            <person name="Thompson S.M."/>
            <person name="David C."/>
            <person name="Addison S.M."/>
            <person name="Smith G.R."/>
        </authorList>
    </citation>
    <scope>NUCLEOTIDE SEQUENCE [LARGE SCALE GENOMIC DNA]</scope>
</reference>